<evidence type="ECO:0000256" key="1">
    <source>
        <dbReference type="SAM" id="MobiDB-lite"/>
    </source>
</evidence>
<sequence>MAMAHDNSNKAPSDAVKSLKEEKKVQRRTDAESELDEALEDTFPASDPVSATRPGNAPDDDKRKS</sequence>
<reference evidence="2 3" key="1">
    <citation type="submission" date="2023-07" db="EMBL/GenBank/DDBJ databases">
        <title>Sorghum-associated microbial communities from plants grown in Nebraska, USA.</title>
        <authorList>
            <person name="Schachtman D."/>
        </authorList>
    </citation>
    <scope>NUCLEOTIDE SEQUENCE [LARGE SCALE GENOMIC DNA]</scope>
    <source>
        <strain evidence="2 3">DS1307</strain>
    </source>
</reference>
<dbReference type="RefSeq" id="WP_306833138.1">
    <property type="nucleotide sequence ID" value="NZ_JAUSRF010000004.1"/>
</dbReference>
<dbReference type="Proteomes" id="UP001241472">
    <property type="component" value="Unassembled WGS sequence"/>
</dbReference>
<accession>A0ABT9PSR1</accession>
<evidence type="ECO:0000313" key="2">
    <source>
        <dbReference type="EMBL" id="MDP9836929.1"/>
    </source>
</evidence>
<protein>
    <recommendedName>
        <fullName evidence="4">YfhD family protein</fullName>
    </recommendedName>
</protein>
<feature type="compositionally biased region" description="Basic and acidic residues" evidence="1">
    <location>
        <begin position="17"/>
        <end position="31"/>
    </location>
</feature>
<evidence type="ECO:0000313" key="3">
    <source>
        <dbReference type="Proteomes" id="UP001241472"/>
    </source>
</evidence>
<name>A0ABT9PSR1_9HYPH</name>
<comment type="caution">
    <text evidence="2">The sequence shown here is derived from an EMBL/GenBank/DDBJ whole genome shotgun (WGS) entry which is preliminary data.</text>
</comment>
<keyword evidence="3" id="KW-1185">Reference proteome</keyword>
<evidence type="ECO:0008006" key="4">
    <source>
        <dbReference type="Google" id="ProtNLM"/>
    </source>
</evidence>
<organism evidence="2 3">
    <name type="scientific">Neorhizobium huautlense</name>
    <dbReference type="NCBI Taxonomy" id="67774"/>
    <lineage>
        <taxon>Bacteria</taxon>
        <taxon>Pseudomonadati</taxon>
        <taxon>Pseudomonadota</taxon>
        <taxon>Alphaproteobacteria</taxon>
        <taxon>Hyphomicrobiales</taxon>
        <taxon>Rhizobiaceae</taxon>
        <taxon>Rhizobium/Agrobacterium group</taxon>
        <taxon>Neorhizobium</taxon>
    </lineage>
</organism>
<dbReference type="EMBL" id="JAUSRF010000004">
    <property type="protein sequence ID" value="MDP9836929.1"/>
    <property type="molecule type" value="Genomic_DNA"/>
</dbReference>
<feature type="region of interest" description="Disordered" evidence="1">
    <location>
        <begin position="1"/>
        <end position="65"/>
    </location>
</feature>
<proteinExistence type="predicted"/>
<gene>
    <name evidence="2" type="ORF">J2T09_001674</name>
</gene>